<evidence type="ECO:0000259" key="5">
    <source>
        <dbReference type="PROSITE" id="PS50871"/>
    </source>
</evidence>
<reference evidence="6" key="1">
    <citation type="journal article" date="2018" name="Nat. Commun.">
        <title>Diversity and evolution of the emerging Pandoraviridae family.</title>
        <authorList>
            <person name="Legendre M."/>
            <person name="Fabre E."/>
            <person name="Poirot O."/>
            <person name="Jeudy S."/>
            <person name="Lartigue A."/>
            <person name="Alempic J.M."/>
            <person name="Beucher L."/>
            <person name="Philippe N."/>
            <person name="Bertaux L."/>
            <person name="Christo-Foroux E."/>
            <person name="Labadie K."/>
            <person name="Coute Y."/>
            <person name="Abergel C."/>
            <person name="Claverie J.M."/>
        </authorList>
    </citation>
    <scope>NUCLEOTIDE SEQUENCE [LARGE SCALE GENOMIC DNA]</scope>
    <source>
        <strain evidence="6">Macleodensis</strain>
    </source>
</reference>
<dbReference type="SUPFAM" id="SSF49842">
    <property type="entry name" value="TNF-like"/>
    <property type="match status" value="1"/>
</dbReference>
<evidence type="ECO:0000313" key="6">
    <source>
        <dbReference type="EMBL" id="AVK77521.1"/>
    </source>
</evidence>
<keyword evidence="2" id="KW-0964">Secreted</keyword>
<dbReference type="RefSeq" id="YP_009481517.1">
    <property type="nucleotide sequence ID" value="NC_037665.1"/>
</dbReference>
<dbReference type="InterPro" id="IPR050392">
    <property type="entry name" value="Collagen/C1q_domain"/>
</dbReference>
<evidence type="ECO:0000256" key="2">
    <source>
        <dbReference type="ARBA" id="ARBA00022525"/>
    </source>
</evidence>
<feature type="domain" description="C1q" evidence="5">
    <location>
        <begin position="79"/>
        <end position="224"/>
    </location>
</feature>
<proteinExistence type="predicted"/>
<feature type="compositionally biased region" description="Low complexity" evidence="4">
    <location>
        <begin position="19"/>
        <end position="29"/>
    </location>
</feature>
<evidence type="ECO:0000256" key="3">
    <source>
        <dbReference type="ARBA" id="ARBA00022729"/>
    </source>
</evidence>
<accession>A0A2U7UHU9</accession>
<dbReference type="PROSITE" id="PS50871">
    <property type="entry name" value="C1Q"/>
    <property type="match status" value="1"/>
</dbReference>
<protein>
    <submittedName>
        <fullName evidence="6">Complement C1q subcomponent subunit B</fullName>
    </submittedName>
</protein>
<sequence length="224" mass="21900">MRRLNDAPCPTPCVTAVQAPGPRGPLGAPGEVGPTGPSGIPGAPGVPGPAGPTGPGGPSGAVGPAGNGGPPGLPGPAGPALPNVLFRASAPLLLFNPGTVTVPYTAEIYDIQDGLPANNYNPVTSTFTAPVDGVYRFEALVTVGTSAGPGLTVLALVSSNGAPPIQRWLTAPDQPSSFSPVCLSGDFLLAAGDTVIVQITTETSGTVNSFQNTFSGGLVAVTAA</sequence>
<dbReference type="Gene3D" id="2.60.120.40">
    <property type="match status" value="1"/>
</dbReference>
<dbReference type="SMART" id="SM00110">
    <property type="entry name" value="C1Q"/>
    <property type="match status" value="1"/>
</dbReference>
<dbReference type="GeneID" id="36841976"/>
<dbReference type="Pfam" id="PF01391">
    <property type="entry name" value="Collagen"/>
    <property type="match status" value="1"/>
</dbReference>
<dbReference type="KEGG" id="vg:36841976"/>
<organism evidence="6">
    <name type="scientific">Pandoravirus macleodensis</name>
    <dbReference type="NCBI Taxonomy" id="2107707"/>
    <lineage>
        <taxon>Viruses</taxon>
        <taxon>Pandoravirus</taxon>
    </lineage>
</organism>
<evidence type="ECO:0000256" key="4">
    <source>
        <dbReference type="SAM" id="MobiDB-lite"/>
    </source>
</evidence>
<keyword evidence="3" id="KW-0732">Signal</keyword>
<dbReference type="PANTHER" id="PTHR15427">
    <property type="entry name" value="EMILIN ELASTIN MICROFIBRIL INTERFACE-LOCATED PROTEIN ELASTIN MICROFIBRIL INTERFACER"/>
    <property type="match status" value="1"/>
</dbReference>
<dbReference type="InterPro" id="IPR008983">
    <property type="entry name" value="Tumour_necrosis_fac-like_dom"/>
</dbReference>
<feature type="compositionally biased region" description="Gly residues" evidence="4">
    <location>
        <begin position="53"/>
        <end position="70"/>
    </location>
</feature>
<comment type="subcellular location">
    <subcellularLocation>
        <location evidence="1">Secreted</location>
    </subcellularLocation>
</comment>
<dbReference type="PANTHER" id="PTHR15427:SF33">
    <property type="entry name" value="COLLAGEN IV NC1 DOMAIN-CONTAINING PROTEIN"/>
    <property type="match status" value="1"/>
</dbReference>
<name>A0A2U7UHU9_9VIRU</name>
<dbReference type="EMBL" id="MG011691">
    <property type="protein sequence ID" value="AVK77521.1"/>
    <property type="molecule type" value="Genomic_DNA"/>
</dbReference>
<gene>
    <name evidence="6" type="ORF">pmac_cds_833</name>
</gene>
<dbReference type="InterPro" id="IPR001073">
    <property type="entry name" value="C1q_dom"/>
</dbReference>
<evidence type="ECO:0000256" key="1">
    <source>
        <dbReference type="ARBA" id="ARBA00004613"/>
    </source>
</evidence>
<dbReference type="InterPro" id="IPR008160">
    <property type="entry name" value="Collagen"/>
</dbReference>
<dbReference type="Proteomes" id="UP000249758">
    <property type="component" value="Segment"/>
</dbReference>
<feature type="region of interest" description="Disordered" evidence="4">
    <location>
        <begin position="1"/>
        <end position="76"/>
    </location>
</feature>